<protein>
    <recommendedName>
        <fullName evidence="1">site-specific DNA-methyltransferase (adenine-specific)</fullName>
        <ecNumber evidence="1">2.1.1.72</ecNumber>
    </recommendedName>
</protein>
<dbReference type="SUPFAM" id="SSF53335">
    <property type="entry name" value="S-adenosyl-L-methionine-dependent methyltransferases"/>
    <property type="match status" value="1"/>
</dbReference>
<organism evidence="8 9">
    <name type="scientific">Neolewinella xylanilytica</name>
    <dbReference type="NCBI Taxonomy" id="1514080"/>
    <lineage>
        <taxon>Bacteria</taxon>
        <taxon>Pseudomonadati</taxon>
        <taxon>Bacteroidota</taxon>
        <taxon>Saprospiria</taxon>
        <taxon>Saprospirales</taxon>
        <taxon>Lewinellaceae</taxon>
        <taxon>Neolewinella</taxon>
    </lineage>
</organism>
<dbReference type="InterPro" id="IPR046819">
    <property type="entry name" value="MmeI_hel"/>
</dbReference>
<dbReference type="RefSeq" id="WP_104417945.1">
    <property type="nucleotide sequence ID" value="NZ_PTJC01000005.1"/>
</dbReference>
<reference evidence="8 9" key="1">
    <citation type="submission" date="2018-02" db="EMBL/GenBank/DDBJ databases">
        <title>Genomic Encyclopedia of Archaeal and Bacterial Type Strains, Phase II (KMG-II): from individual species to whole genera.</title>
        <authorList>
            <person name="Goeker M."/>
        </authorList>
    </citation>
    <scope>NUCLEOTIDE SEQUENCE [LARGE SCALE GENOMIC DNA]</scope>
    <source>
        <strain evidence="8 9">DSM 29526</strain>
    </source>
</reference>
<sequence length="1163" mass="130281">MLTVPEFVKKWSVSGAAESSNAQSFTNDLCEVLGVTKPDPTVPDESQNTYVFEKSVPTPKGNVKKIDCYKRGHFILENKQGATLESVEALSAEKSKNLRARKTGHGKRGTHGWDVAMEKAKKQAENYARLLDGTEIKGGRPPFIMVADVGHSVALYADWSRAGGIYQPFPDPNNYRIPIRDLHREELRDRLRLVWTDPLALDPARRSARVTKLIADRLAKLAKSLEGEHATEVVAGFLMRCLFTMFAEDAGLLPEKAFTNLLERTKEQPQGFVPNLTSLWQTMDKGGWSIALNAQVKHFNGGLFADQTALPLNEDEIQLLVEAARADWREVEPAIFGTLLERALDPRERHSLGAHYTPRAYVERLVQPTILEPLRHEWESVQTAALALAEDGETDKAIKSLESFLQRLADLRVLDPACGSGNFLYVTLELLKRLEGEVRNTLRDLGQGQISIGLTGATITPENMLGIEINPRAAAIAELVLWIGYLQWHLRSTGDVNDLGEPIIRDYHNIENRDAVLAWERTEPLLDDGNPVTRWDGVTFKTHPVTSKQVPDEAARTQALQYIGANKAEWPEADFIVGNPPFIGTARMRESLGDGYTEALRKAYKNVPDSADFVMFWWDTAAEAVRNSKTRRFGFITTNSIRQTFNRRVIQHHLSQSKPLSIVFAVPDHPWVDNADGAAVRIAMTSVENGEKLGGLITVLEENSPAESEAAEITFKEQIGKVQADLTVGANVAGASSLDANSGLSHRGMQLSGSGFIVERSTADIYNLECGIDKGEIIKEYRNGRDLTSHSRDVLVIDLFGYEIEKVRQELPVIYQHVYDRVKPERDQNRRKSVRENWWIYGEARVVMRAAMKGLDKYITTVETSRHRFFTFLDKTVLPDNKLVNIALDDAHYLGVLSSSIHVVYSLAAGSWLGVGNDSVYAKTRCFETFPFPSPTEDQKQSIRNLAERLDAHRKRQQAQQPKLTMTGLYNVLEKLRSGEPLDDKERKIHEQGLVGILKQLHDELDVAVAKAYGWEDLIAGDPDSSEAKLRDDVTQEILQRLVDLNAERAAEEAKGLVRWLRPEYQAPEENRGVQSELELDEDDIATVAVVAEKRKWPKDLTAQVTTLRDLLREAGETPLSLSDIAEAFKPKLTKKRQGEAEKLLEMMESLGQAEITPEGYRA</sequence>
<evidence type="ECO:0000256" key="1">
    <source>
        <dbReference type="ARBA" id="ARBA00011900"/>
    </source>
</evidence>
<keyword evidence="9" id="KW-1185">Reference proteome</keyword>
<dbReference type="Pfam" id="PF20464">
    <property type="entry name" value="MmeI_N"/>
    <property type="match status" value="1"/>
</dbReference>
<dbReference type="GO" id="GO:0009007">
    <property type="term" value="F:site-specific DNA-methyltransferase (adenine-specific) activity"/>
    <property type="evidence" value="ECO:0007669"/>
    <property type="project" value="UniProtKB-EC"/>
</dbReference>
<feature type="domain" description="MmeI-like helicase spacer" evidence="6">
    <location>
        <begin position="234"/>
        <end position="304"/>
    </location>
</feature>
<dbReference type="InterPro" id="IPR046816">
    <property type="entry name" value="MmeI_Mtase"/>
</dbReference>
<dbReference type="InterPro" id="IPR029063">
    <property type="entry name" value="SAM-dependent_MTases_sf"/>
</dbReference>
<dbReference type="Pfam" id="PF20473">
    <property type="entry name" value="MmeI_Mtase"/>
    <property type="match status" value="1"/>
</dbReference>
<gene>
    <name evidence="8" type="ORF">CLV84_0268</name>
</gene>
<dbReference type="Gene3D" id="3.40.50.150">
    <property type="entry name" value="Vaccinia Virus protein VP39"/>
    <property type="match status" value="1"/>
</dbReference>
<proteinExistence type="predicted"/>
<keyword evidence="2 8" id="KW-0489">Methyltransferase</keyword>
<dbReference type="Pfam" id="PF20465">
    <property type="entry name" value="MmeI_hel"/>
    <property type="match status" value="1"/>
</dbReference>
<dbReference type="GO" id="GO:0003676">
    <property type="term" value="F:nucleic acid binding"/>
    <property type="evidence" value="ECO:0007669"/>
    <property type="project" value="InterPro"/>
</dbReference>
<dbReference type="InterPro" id="IPR002052">
    <property type="entry name" value="DNA_methylase_N6_adenine_CS"/>
</dbReference>
<dbReference type="PANTHER" id="PTHR33841:SF1">
    <property type="entry name" value="DNA METHYLTRANSFERASE A"/>
    <property type="match status" value="1"/>
</dbReference>
<evidence type="ECO:0000256" key="2">
    <source>
        <dbReference type="ARBA" id="ARBA00022603"/>
    </source>
</evidence>
<feature type="domain" description="MmeI-like N-terminal" evidence="5">
    <location>
        <begin position="6"/>
        <end position="226"/>
    </location>
</feature>
<evidence type="ECO:0000313" key="9">
    <source>
        <dbReference type="Proteomes" id="UP000237662"/>
    </source>
</evidence>
<dbReference type="PANTHER" id="PTHR33841">
    <property type="entry name" value="DNA METHYLTRANSFERASE YEEA-RELATED"/>
    <property type="match status" value="1"/>
</dbReference>
<comment type="caution">
    <text evidence="8">The sequence shown here is derived from an EMBL/GenBank/DDBJ whole genome shotgun (WGS) entry which is preliminary data.</text>
</comment>
<evidence type="ECO:0000256" key="4">
    <source>
        <dbReference type="ARBA" id="ARBA00047942"/>
    </source>
</evidence>
<evidence type="ECO:0000256" key="3">
    <source>
        <dbReference type="ARBA" id="ARBA00022679"/>
    </source>
</evidence>
<evidence type="ECO:0000313" key="8">
    <source>
        <dbReference type="EMBL" id="PPK87329.1"/>
    </source>
</evidence>
<dbReference type="PRINTS" id="PR00507">
    <property type="entry name" value="N12N6MTFRASE"/>
</dbReference>
<evidence type="ECO:0000259" key="6">
    <source>
        <dbReference type="Pfam" id="PF20465"/>
    </source>
</evidence>
<feature type="domain" description="MmeI-like DNA-methyltransferase" evidence="7">
    <location>
        <begin position="396"/>
        <end position="688"/>
    </location>
</feature>
<dbReference type="InterPro" id="IPR050953">
    <property type="entry name" value="N4_N6_ade-DNA_methylase"/>
</dbReference>
<dbReference type="InterPro" id="IPR046817">
    <property type="entry name" value="MmeI_N"/>
</dbReference>
<evidence type="ECO:0000259" key="5">
    <source>
        <dbReference type="Pfam" id="PF20464"/>
    </source>
</evidence>
<evidence type="ECO:0000259" key="7">
    <source>
        <dbReference type="Pfam" id="PF20473"/>
    </source>
</evidence>
<comment type="catalytic activity">
    <reaction evidence="4">
        <text>a 2'-deoxyadenosine in DNA + S-adenosyl-L-methionine = an N(6)-methyl-2'-deoxyadenosine in DNA + S-adenosyl-L-homocysteine + H(+)</text>
        <dbReference type="Rhea" id="RHEA:15197"/>
        <dbReference type="Rhea" id="RHEA-COMP:12418"/>
        <dbReference type="Rhea" id="RHEA-COMP:12419"/>
        <dbReference type="ChEBI" id="CHEBI:15378"/>
        <dbReference type="ChEBI" id="CHEBI:57856"/>
        <dbReference type="ChEBI" id="CHEBI:59789"/>
        <dbReference type="ChEBI" id="CHEBI:90615"/>
        <dbReference type="ChEBI" id="CHEBI:90616"/>
        <dbReference type="EC" id="2.1.1.72"/>
    </reaction>
</comment>
<dbReference type="PROSITE" id="PS00092">
    <property type="entry name" value="N6_MTASE"/>
    <property type="match status" value="1"/>
</dbReference>
<dbReference type="EC" id="2.1.1.72" evidence="1"/>
<dbReference type="AlphaFoldDB" id="A0A2S6I797"/>
<name>A0A2S6I797_9BACT</name>
<dbReference type="GO" id="GO:0032259">
    <property type="term" value="P:methylation"/>
    <property type="evidence" value="ECO:0007669"/>
    <property type="project" value="UniProtKB-KW"/>
</dbReference>
<accession>A0A2S6I797</accession>
<dbReference type="Proteomes" id="UP000237662">
    <property type="component" value="Unassembled WGS sequence"/>
</dbReference>
<keyword evidence="3" id="KW-0808">Transferase</keyword>
<dbReference type="EMBL" id="PTJC01000005">
    <property type="protein sequence ID" value="PPK87329.1"/>
    <property type="molecule type" value="Genomic_DNA"/>
</dbReference>
<dbReference type="OrthoDB" id="32195at2"/>